<dbReference type="PANTHER" id="PTHR12872:SF1">
    <property type="entry name" value="ALPHA-N-ACETYLGLUCOSAMINIDASE"/>
    <property type="match status" value="1"/>
</dbReference>
<organism evidence="5 6">
    <name type="scientific">Dyella caseinilytica</name>
    <dbReference type="NCBI Taxonomy" id="1849581"/>
    <lineage>
        <taxon>Bacteria</taxon>
        <taxon>Pseudomonadati</taxon>
        <taxon>Pseudomonadota</taxon>
        <taxon>Gammaproteobacteria</taxon>
        <taxon>Lysobacterales</taxon>
        <taxon>Rhodanobacteraceae</taxon>
        <taxon>Dyella</taxon>
    </lineage>
</organism>
<dbReference type="Pfam" id="PF05089">
    <property type="entry name" value="NAGLU"/>
    <property type="match status" value="1"/>
</dbReference>
<evidence type="ECO:0000256" key="1">
    <source>
        <dbReference type="ARBA" id="ARBA00022801"/>
    </source>
</evidence>
<dbReference type="PANTHER" id="PTHR12872">
    <property type="entry name" value="ALPHA-N-ACETYLGLUCOSAMINIDASE"/>
    <property type="match status" value="1"/>
</dbReference>
<feature type="domain" description="Alpha-N-acetylglucosaminidase C-terminal" evidence="4">
    <location>
        <begin position="454"/>
        <end position="723"/>
    </location>
</feature>
<dbReference type="RefSeq" id="WP_188800233.1">
    <property type="nucleotide sequence ID" value="NZ_BMIZ01000002.1"/>
</dbReference>
<feature type="domain" description="Alpha-N-acetylglucosaminidase tim-barrel" evidence="2">
    <location>
        <begin position="127"/>
        <end position="445"/>
    </location>
</feature>
<evidence type="ECO:0000313" key="6">
    <source>
        <dbReference type="Proteomes" id="UP000663181"/>
    </source>
</evidence>
<dbReference type="Gene3D" id="3.20.20.80">
    <property type="entry name" value="Glycosidases"/>
    <property type="match status" value="1"/>
</dbReference>
<gene>
    <name evidence="5" type="ORF">ISN74_16390</name>
</gene>
<dbReference type="Gene3D" id="3.30.379.10">
    <property type="entry name" value="Chitobiase/beta-hexosaminidase domain 2-like"/>
    <property type="match status" value="1"/>
</dbReference>
<dbReference type="Pfam" id="PF12972">
    <property type="entry name" value="NAGLU_C"/>
    <property type="match status" value="1"/>
</dbReference>
<protein>
    <submittedName>
        <fullName evidence="5">Alpha-N-acetylglucosaminidase</fullName>
    </submittedName>
</protein>
<dbReference type="InterPro" id="IPR024733">
    <property type="entry name" value="NAGLU_tim-barrel"/>
</dbReference>
<name>A0ABX7GRK9_9GAMM</name>
<dbReference type="EMBL" id="CP064030">
    <property type="protein sequence ID" value="QRN53001.1"/>
    <property type="molecule type" value="Genomic_DNA"/>
</dbReference>
<sequence>MGKSAIGPWLACLGWLWWGSAIHAAEAPAFDTTPAQGVLSRLLPHQAQQFELGTLPATKGHEHFRIASDKGHIRVEGSTPSALLFGVNWYLKYVAHVQISPNGDRIGDTPFPLPTTTIERETPYAYRYALNENVDGYTAPYWDWPRWQREIDVLALSGINAMLVERGIDSVLYQTFRDVGYSDADIRNWITQPAHQNWQLMGNLCCFNGPISGTLMQKRAASAQRIIARLRELGITPVLPGFYGIVPADFQQKFPRAHVVPQGEWAGFTRPGWLDPRDPMFAKLAAAFYKHQRELFGDSSIYDMEVFQEGGDSGDVPIPEAARDVQNALLAAHPDASWMMLAWQGNPRQDLLAGVNRQHLLIIDIDHDRVPRDNRQKDFQNAPFLFGGIWEFGGRTTLGANTDNITERLQRLGRTNSNMAGTAVFTEGMDTNPFAFDLFTEMAWRSEPVDLATWTANYVQRRYGAADPHALAAWNILLKTAYDIRIDKVVFNSERDAAQESLFDAQPSLTVNRASNWSPEAMRYDPEAFKQVLPALLQVAPALRGSETYQYDLVDISRQTLANESRLLLPQIKTAYDSKDRITFDALTQRWLQLMDLQDELLATNRFFLVGSWLAQIDDWASSPEERTRLDYDVRSLLTTWGNRKASEGASLHDYGNKDWSGLTRDYYRLRWETYFHSLDEALRTGKPAAPIDWFAVGDAWNHGTQRYSDQPAGDAYTVATLVAQILRIPEH</sequence>
<reference evidence="5 6" key="1">
    <citation type="submission" date="2020-10" db="EMBL/GenBank/DDBJ databases">
        <title>Phylogeny of dyella-like bacteria.</title>
        <authorList>
            <person name="Fu J."/>
        </authorList>
    </citation>
    <scope>NUCLEOTIDE SEQUENCE [LARGE SCALE GENOMIC DNA]</scope>
    <source>
        <strain evidence="5 6">DHOB09</strain>
    </source>
</reference>
<dbReference type="Pfam" id="PF12971">
    <property type="entry name" value="NAGLU_N"/>
    <property type="match status" value="1"/>
</dbReference>
<keyword evidence="1" id="KW-0378">Hydrolase</keyword>
<dbReference type="InterPro" id="IPR024240">
    <property type="entry name" value="NAGLU_N"/>
</dbReference>
<evidence type="ECO:0000259" key="3">
    <source>
        <dbReference type="Pfam" id="PF12971"/>
    </source>
</evidence>
<dbReference type="InterPro" id="IPR024732">
    <property type="entry name" value="NAGLU_C"/>
</dbReference>
<evidence type="ECO:0000313" key="5">
    <source>
        <dbReference type="EMBL" id="QRN53001.1"/>
    </source>
</evidence>
<dbReference type="Proteomes" id="UP000663181">
    <property type="component" value="Chromosome"/>
</dbReference>
<proteinExistence type="predicted"/>
<feature type="domain" description="Alpha-N-acetylglucosaminidase N-terminal" evidence="3">
    <location>
        <begin position="34"/>
        <end position="114"/>
    </location>
</feature>
<dbReference type="Gene3D" id="1.20.120.670">
    <property type="entry name" value="N-acetyl-b-d-glucoasminidase"/>
    <property type="match status" value="1"/>
</dbReference>
<keyword evidence="6" id="KW-1185">Reference proteome</keyword>
<evidence type="ECO:0000259" key="4">
    <source>
        <dbReference type="Pfam" id="PF12972"/>
    </source>
</evidence>
<dbReference type="InterPro" id="IPR007781">
    <property type="entry name" value="NAGLU"/>
</dbReference>
<dbReference type="InterPro" id="IPR029018">
    <property type="entry name" value="Hex-like_dom2"/>
</dbReference>
<accession>A0ABX7GRK9</accession>
<evidence type="ECO:0000259" key="2">
    <source>
        <dbReference type="Pfam" id="PF05089"/>
    </source>
</evidence>